<protein>
    <submittedName>
        <fullName evidence="1">11687_t:CDS:1</fullName>
    </submittedName>
</protein>
<evidence type="ECO:0000313" key="2">
    <source>
        <dbReference type="Proteomes" id="UP000789508"/>
    </source>
</evidence>
<dbReference type="AlphaFoldDB" id="A0A9N9AQ05"/>
<keyword evidence="2" id="KW-1185">Reference proteome</keyword>
<dbReference type="Proteomes" id="UP000789508">
    <property type="component" value="Unassembled WGS sequence"/>
</dbReference>
<dbReference type="OrthoDB" id="2441313at2759"/>
<comment type="caution">
    <text evidence="1">The sequence shown here is derived from an EMBL/GenBank/DDBJ whole genome shotgun (WGS) entry which is preliminary data.</text>
</comment>
<sequence length="300" mass="34550">MSYRSVAECSKKVIDWLIGEEPDKWFSTSTLVEWHKDVAAIHINQNCLEATKSKFFAYGIIADESTRGDQKIFVICFMFWNYIANSPNIVLLDLEDLKECNGESVATSVTNTCKKYNIDPQLCLAWRTDNTAYMSGKQDGAVAIWKAYSGDRIFKSKISIQSFTFSLTTPRRIQRKQLGQSNEYENGELKLLPAGRRAHEIPDAILQWIQDEEFALLVNNLIYGVEKALSSFQTWMENWMRLPLSLCRLEAIMEEDIDNNSEFNDFGLSLTLKDSKFCDEFLHFAKSLKRQVYEYSLLGD</sequence>
<dbReference type="EMBL" id="CAJVPS010001506">
    <property type="protein sequence ID" value="CAG8540799.1"/>
    <property type="molecule type" value="Genomic_DNA"/>
</dbReference>
<organism evidence="1 2">
    <name type="scientific">Ambispora leptoticha</name>
    <dbReference type="NCBI Taxonomy" id="144679"/>
    <lineage>
        <taxon>Eukaryota</taxon>
        <taxon>Fungi</taxon>
        <taxon>Fungi incertae sedis</taxon>
        <taxon>Mucoromycota</taxon>
        <taxon>Glomeromycotina</taxon>
        <taxon>Glomeromycetes</taxon>
        <taxon>Archaeosporales</taxon>
        <taxon>Ambisporaceae</taxon>
        <taxon>Ambispora</taxon>
    </lineage>
</organism>
<name>A0A9N9AQ05_9GLOM</name>
<gene>
    <name evidence="1" type="ORF">ALEPTO_LOCUS5401</name>
</gene>
<proteinExistence type="predicted"/>
<reference evidence="1" key="1">
    <citation type="submission" date="2021-06" db="EMBL/GenBank/DDBJ databases">
        <authorList>
            <person name="Kallberg Y."/>
            <person name="Tangrot J."/>
            <person name="Rosling A."/>
        </authorList>
    </citation>
    <scope>NUCLEOTIDE SEQUENCE</scope>
    <source>
        <strain evidence="1">FL130A</strain>
    </source>
</reference>
<accession>A0A9N9AQ05</accession>
<evidence type="ECO:0000313" key="1">
    <source>
        <dbReference type="EMBL" id="CAG8540799.1"/>
    </source>
</evidence>